<feature type="binding site" evidence="7">
    <location>
        <position position="39"/>
    </location>
    <ligand>
        <name>Fe cation</name>
        <dbReference type="ChEBI" id="CHEBI:24875"/>
    </ligand>
</feature>
<dbReference type="Pfam" id="PF00301">
    <property type="entry name" value="Rubredoxin"/>
    <property type="match status" value="1"/>
</dbReference>
<reference evidence="10" key="1">
    <citation type="submission" date="2019-11" db="EMBL/GenBank/DDBJ databases">
        <title>Genome sequence of Heliorestis convoluta strain HH, an alkaliphilic and minimalistic phototrophic bacterium from a soda lake in Egypt.</title>
        <authorList>
            <person name="Dewey E.D."/>
            <person name="Stokes L.M."/>
            <person name="Burchell B.M."/>
            <person name="Shaffer K.N."/>
            <person name="Huntington A.M."/>
            <person name="Baker J.M."/>
            <person name="Nadendla S."/>
            <person name="Giglio M.G."/>
            <person name="Touchman J.W."/>
            <person name="Blankenship R.E."/>
            <person name="Madigan M.T."/>
            <person name="Sattley W.M."/>
        </authorList>
    </citation>
    <scope>NUCLEOTIDE SEQUENCE [LARGE SCALE GENOMIC DNA]</scope>
    <source>
        <strain evidence="10">HH</strain>
    </source>
</reference>
<dbReference type="InterPro" id="IPR018527">
    <property type="entry name" value="Rubredoxin_Fe_BS"/>
</dbReference>
<feature type="binding site" evidence="7">
    <location>
        <position position="42"/>
    </location>
    <ligand>
        <name>Fe cation</name>
        <dbReference type="ChEBI" id="CHEBI:24875"/>
    </ligand>
</feature>
<evidence type="ECO:0000256" key="5">
    <source>
        <dbReference type="ARBA" id="ARBA00023004"/>
    </source>
</evidence>
<feature type="domain" description="Rubredoxin-like" evidence="8">
    <location>
        <begin position="1"/>
        <end position="52"/>
    </location>
</feature>
<evidence type="ECO:0000256" key="4">
    <source>
        <dbReference type="ARBA" id="ARBA00022982"/>
    </source>
</evidence>
<evidence type="ECO:0000256" key="7">
    <source>
        <dbReference type="PIRSR" id="PIRSR000071-1"/>
    </source>
</evidence>
<dbReference type="OrthoDB" id="9758182at2"/>
<gene>
    <name evidence="9" type="ORF">FTV88_2575</name>
</gene>
<keyword evidence="9" id="KW-0560">Oxidoreductase</keyword>
<feature type="binding site" evidence="7">
    <location>
        <position position="9"/>
    </location>
    <ligand>
        <name>Fe cation</name>
        <dbReference type="ChEBI" id="CHEBI:24875"/>
    </ligand>
</feature>
<name>A0A5Q2N100_9FIRM</name>
<comment type="cofactor">
    <cofactor evidence="6 7">
        <name>Fe(3+)</name>
        <dbReference type="ChEBI" id="CHEBI:29034"/>
    </cofactor>
    <text evidence="6 7">Binds 1 Fe(3+) ion per subunit.</text>
</comment>
<dbReference type="GO" id="GO:0009055">
    <property type="term" value="F:electron transfer activity"/>
    <property type="evidence" value="ECO:0007669"/>
    <property type="project" value="InterPro"/>
</dbReference>
<dbReference type="InterPro" id="IPR050526">
    <property type="entry name" value="Rubredoxin_ET"/>
</dbReference>
<evidence type="ECO:0000313" key="9">
    <source>
        <dbReference type="EMBL" id="QGG48668.1"/>
    </source>
</evidence>
<dbReference type="PIRSF" id="PIRSF000071">
    <property type="entry name" value="Rubredoxin"/>
    <property type="match status" value="1"/>
</dbReference>
<keyword evidence="2 6" id="KW-0813">Transport</keyword>
<keyword evidence="3 6" id="KW-0479">Metal-binding</keyword>
<dbReference type="GO" id="GO:0005506">
    <property type="term" value="F:iron ion binding"/>
    <property type="evidence" value="ECO:0007669"/>
    <property type="project" value="InterPro"/>
</dbReference>
<dbReference type="InterPro" id="IPR024934">
    <property type="entry name" value="Rubredoxin-like_dom"/>
</dbReference>
<evidence type="ECO:0000259" key="8">
    <source>
        <dbReference type="PROSITE" id="PS50903"/>
    </source>
</evidence>
<evidence type="ECO:0000256" key="6">
    <source>
        <dbReference type="PIRNR" id="PIRNR000071"/>
    </source>
</evidence>
<dbReference type="KEGG" id="hcv:FTV88_2575"/>
<dbReference type="SUPFAM" id="SSF57802">
    <property type="entry name" value="Rubredoxin-like"/>
    <property type="match status" value="1"/>
</dbReference>
<proteinExistence type="inferred from homology"/>
<sequence>MKKYACIPCGYVYDPKKGDPESDIAPGTSFESLPDDWVCPVCAVGKDQFEPQE</sequence>
<comment type="similarity">
    <text evidence="1 6">Belongs to the rubredoxin family.</text>
</comment>
<dbReference type="FunFam" id="2.20.28.10:FF:000001">
    <property type="entry name" value="Rubredoxin"/>
    <property type="match status" value="1"/>
</dbReference>
<keyword evidence="4 6" id="KW-0249">Electron transport</keyword>
<keyword evidence="10" id="KW-1185">Reference proteome</keyword>
<protein>
    <recommendedName>
        <fullName evidence="6">Rubredoxin</fullName>
    </recommendedName>
</protein>
<evidence type="ECO:0000256" key="2">
    <source>
        <dbReference type="ARBA" id="ARBA00022448"/>
    </source>
</evidence>
<dbReference type="GO" id="GO:0016491">
    <property type="term" value="F:oxidoreductase activity"/>
    <property type="evidence" value="ECO:0007669"/>
    <property type="project" value="UniProtKB-KW"/>
</dbReference>
<dbReference type="EMBL" id="CP045875">
    <property type="protein sequence ID" value="QGG48668.1"/>
    <property type="molecule type" value="Genomic_DNA"/>
</dbReference>
<dbReference type="AlphaFoldDB" id="A0A5Q2N100"/>
<dbReference type="RefSeq" id="WP_153725794.1">
    <property type="nucleotide sequence ID" value="NZ_CP045875.1"/>
</dbReference>
<dbReference type="PROSITE" id="PS00202">
    <property type="entry name" value="RUBREDOXIN"/>
    <property type="match status" value="1"/>
</dbReference>
<dbReference type="Proteomes" id="UP000366051">
    <property type="component" value="Chromosome"/>
</dbReference>
<organism evidence="9 10">
    <name type="scientific">Heliorestis convoluta</name>
    <dbReference type="NCBI Taxonomy" id="356322"/>
    <lineage>
        <taxon>Bacteria</taxon>
        <taxon>Bacillati</taxon>
        <taxon>Bacillota</taxon>
        <taxon>Clostridia</taxon>
        <taxon>Eubacteriales</taxon>
        <taxon>Heliobacteriaceae</taxon>
        <taxon>Heliorestis</taxon>
    </lineage>
</organism>
<evidence type="ECO:0000313" key="10">
    <source>
        <dbReference type="Proteomes" id="UP000366051"/>
    </source>
</evidence>
<dbReference type="CDD" id="cd00730">
    <property type="entry name" value="rubredoxin"/>
    <property type="match status" value="1"/>
</dbReference>
<dbReference type="InterPro" id="IPR024935">
    <property type="entry name" value="Rubredoxin_dom"/>
</dbReference>
<evidence type="ECO:0000256" key="1">
    <source>
        <dbReference type="ARBA" id="ARBA00005337"/>
    </source>
</evidence>
<dbReference type="NCBIfam" id="NF045768">
    <property type="entry name" value="RubredRD"/>
    <property type="match status" value="1"/>
</dbReference>
<feature type="binding site" evidence="7">
    <location>
        <position position="6"/>
    </location>
    <ligand>
        <name>Fe cation</name>
        <dbReference type="ChEBI" id="CHEBI:24875"/>
    </ligand>
</feature>
<keyword evidence="5 6" id="KW-0408">Iron</keyword>
<dbReference type="PANTHER" id="PTHR47627">
    <property type="entry name" value="RUBREDOXIN"/>
    <property type="match status" value="1"/>
</dbReference>
<dbReference type="Gene3D" id="2.20.28.10">
    <property type="match status" value="1"/>
</dbReference>
<dbReference type="PRINTS" id="PR00163">
    <property type="entry name" value="RUBREDOXIN"/>
</dbReference>
<dbReference type="GO" id="GO:0043448">
    <property type="term" value="P:alkane catabolic process"/>
    <property type="evidence" value="ECO:0007669"/>
    <property type="project" value="TreeGrafter"/>
</dbReference>
<accession>A0A5Q2N100</accession>
<dbReference type="InterPro" id="IPR024922">
    <property type="entry name" value="Rubredoxin"/>
</dbReference>
<dbReference type="PANTHER" id="PTHR47627:SF1">
    <property type="entry name" value="RUBREDOXIN-1-RELATED"/>
    <property type="match status" value="1"/>
</dbReference>
<dbReference type="PROSITE" id="PS50903">
    <property type="entry name" value="RUBREDOXIN_LIKE"/>
    <property type="match status" value="1"/>
</dbReference>
<evidence type="ECO:0000256" key="3">
    <source>
        <dbReference type="ARBA" id="ARBA00022723"/>
    </source>
</evidence>